<sequence length="238" mass="26929">MTAAWGQKQLGDKSSNMFGGRKVFPLMLLLAGLFCVFADDDCDDLGEESLSDEEEFEISKLNRSCPINNQISNDAIDELRKKNKMLQARVEITENELENLTLENSALAKKLSEYELKIKQLTEICKSPKLTTDKYKKIYANTTTMSTPSKCAQNSKIAFHHKPSSSSLLSGVLTKSTHNIISRDTLEDKTNNLVGDVCRWKRKYSSTAIVKHNVLLLADERGRNMRDMMEKRLGKNIM</sequence>
<dbReference type="EMBL" id="OU963905">
    <property type="protein sequence ID" value="CAH0398609.1"/>
    <property type="molecule type" value="Genomic_DNA"/>
</dbReference>
<keyword evidence="1" id="KW-0175">Coiled coil</keyword>
<evidence type="ECO:0000313" key="4">
    <source>
        <dbReference type="Proteomes" id="UP001153292"/>
    </source>
</evidence>
<feature type="chain" id="PRO_5046963325" evidence="2">
    <location>
        <begin position="39"/>
        <end position="238"/>
    </location>
</feature>
<protein>
    <submittedName>
        <fullName evidence="3">Uncharacterized protein</fullName>
    </submittedName>
</protein>
<keyword evidence="4" id="KW-1185">Reference proteome</keyword>
<gene>
    <name evidence="3" type="ORF">CHILSU_LOCUS1730</name>
</gene>
<proteinExistence type="predicted"/>
<dbReference type="Proteomes" id="UP001153292">
    <property type="component" value="Chromosome 12"/>
</dbReference>
<reference evidence="3" key="1">
    <citation type="submission" date="2021-12" db="EMBL/GenBank/DDBJ databases">
        <authorList>
            <person name="King R."/>
        </authorList>
    </citation>
    <scope>NUCLEOTIDE SEQUENCE</scope>
</reference>
<accession>A0ABN8AUZ7</accession>
<keyword evidence="2" id="KW-0732">Signal</keyword>
<name>A0ABN8AUZ7_CHISP</name>
<organism evidence="3 4">
    <name type="scientific">Chilo suppressalis</name>
    <name type="common">Asiatic rice borer moth</name>
    <dbReference type="NCBI Taxonomy" id="168631"/>
    <lineage>
        <taxon>Eukaryota</taxon>
        <taxon>Metazoa</taxon>
        <taxon>Ecdysozoa</taxon>
        <taxon>Arthropoda</taxon>
        <taxon>Hexapoda</taxon>
        <taxon>Insecta</taxon>
        <taxon>Pterygota</taxon>
        <taxon>Neoptera</taxon>
        <taxon>Endopterygota</taxon>
        <taxon>Lepidoptera</taxon>
        <taxon>Glossata</taxon>
        <taxon>Ditrysia</taxon>
        <taxon>Pyraloidea</taxon>
        <taxon>Crambidae</taxon>
        <taxon>Crambinae</taxon>
        <taxon>Chilo</taxon>
    </lineage>
</organism>
<evidence type="ECO:0000313" key="3">
    <source>
        <dbReference type="EMBL" id="CAH0398609.1"/>
    </source>
</evidence>
<feature type="signal peptide" evidence="2">
    <location>
        <begin position="1"/>
        <end position="38"/>
    </location>
</feature>
<evidence type="ECO:0000256" key="1">
    <source>
        <dbReference type="SAM" id="Coils"/>
    </source>
</evidence>
<feature type="coiled-coil region" evidence="1">
    <location>
        <begin position="69"/>
        <end position="124"/>
    </location>
</feature>
<evidence type="ECO:0000256" key="2">
    <source>
        <dbReference type="SAM" id="SignalP"/>
    </source>
</evidence>